<dbReference type="EMBL" id="JAKXMK010000020">
    <property type="protein sequence ID" value="MCH6168511.1"/>
    <property type="molecule type" value="Genomic_DNA"/>
</dbReference>
<protein>
    <submittedName>
        <fullName evidence="6">TetR/AcrR family transcriptional regulator</fullName>
    </submittedName>
</protein>
<dbReference type="Proteomes" id="UP001299970">
    <property type="component" value="Unassembled WGS sequence"/>
</dbReference>
<feature type="DNA-binding region" description="H-T-H motif" evidence="4">
    <location>
        <begin position="36"/>
        <end position="55"/>
    </location>
</feature>
<dbReference type="PANTHER" id="PTHR30055">
    <property type="entry name" value="HTH-TYPE TRANSCRIPTIONAL REGULATOR RUTR"/>
    <property type="match status" value="1"/>
</dbReference>
<keyword evidence="3" id="KW-0804">Transcription</keyword>
<evidence type="ECO:0000313" key="6">
    <source>
        <dbReference type="EMBL" id="MCH6168511.1"/>
    </source>
</evidence>
<dbReference type="InterPro" id="IPR001647">
    <property type="entry name" value="HTH_TetR"/>
</dbReference>
<accession>A0ABS9TIY7</accession>
<dbReference type="InterPro" id="IPR009057">
    <property type="entry name" value="Homeodomain-like_sf"/>
</dbReference>
<gene>
    <name evidence="6" type="ORF">MMF94_22690</name>
</gene>
<evidence type="ECO:0000256" key="3">
    <source>
        <dbReference type="ARBA" id="ARBA00023163"/>
    </source>
</evidence>
<evidence type="ECO:0000256" key="4">
    <source>
        <dbReference type="PROSITE-ProRule" id="PRU00335"/>
    </source>
</evidence>
<proteinExistence type="predicted"/>
<dbReference type="PANTHER" id="PTHR30055:SF234">
    <property type="entry name" value="HTH-TYPE TRANSCRIPTIONAL REGULATOR BETI"/>
    <property type="match status" value="1"/>
</dbReference>
<dbReference type="InterPro" id="IPR023772">
    <property type="entry name" value="DNA-bd_HTH_TetR-type_CS"/>
</dbReference>
<organism evidence="6 7">
    <name type="scientific">Pseudonocardia alaniniphila</name>
    <dbReference type="NCBI Taxonomy" id="75291"/>
    <lineage>
        <taxon>Bacteria</taxon>
        <taxon>Bacillati</taxon>
        <taxon>Actinomycetota</taxon>
        <taxon>Actinomycetes</taxon>
        <taxon>Pseudonocardiales</taxon>
        <taxon>Pseudonocardiaceae</taxon>
        <taxon>Pseudonocardia</taxon>
    </lineage>
</organism>
<keyword evidence="1" id="KW-0805">Transcription regulation</keyword>
<dbReference type="Pfam" id="PF00440">
    <property type="entry name" value="TetR_N"/>
    <property type="match status" value="1"/>
</dbReference>
<name>A0ABS9TIY7_9PSEU</name>
<evidence type="ECO:0000259" key="5">
    <source>
        <dbReference type="PROSITE" id="PS50977"/>
    </source>
</evidence>
<dbReference type="PRINTS" id="PR00455">
    <property type="entry name" value="HTHTETR"/>
</dbReference>
<dbReference type="InterPro" id="IPR050109">
    <property type="entry name" value="HTH-type_TetR-like_transc_reg"/>
</dbReference>
<dbReference type="PROSITE" id="PS01081">
    <property type="entry name" value="HTH_TETR_1"/>
    <property type="match status" value="1"/>
</dbReference>
<evidence type="ECO:0000313" key="7">
    <source>
        <dbReference type="Proteomes" id="UP001299970"/>
    </source>
</evidence>
<evidence type="ECO:0000256" key="1">
    <source>
        <dbReference type="ARBA" id="ARBA00023015"/>
    </source>
</evidence>
<feature type="domain" description="HTH tetR-type" evidence="5">
    <location>
        <begin position="13"/>
        <end position="73"/>
    </location>
</feature>
<sequence>MESTGGLRERKKLRTRQAISEAAIALFLEHGYDQVSVADIAAAAEVSKRTLFAYFPTKDDLVLHRIADHEIEAARVVRGRGDGEAPLDALHRHLRARLAERDPITGLCDHPQVVAFYRLVTGTPALQSAAARYVASGEEALAAALRETTPGDGRFAEVTAALAAGQILLVQRALAAANQACIARGMSADEREPDALAEADHAFGLLSGGLAPYRR</sequence>
<dbReference type="PROSITE" id="PS50977">
    <property type="entry name" value="HTH_TETR_2"/>
    <property type="match status" value="1"/>
</dbReference>
<keyword evidence="2 4" id="KW-0238">DNA-binding</keyword>
<evidence type="ECO:0000256" key="2">
    <source>
        <dbReference type="ARBA" id="ARBA00023125"/>
    </source>
</evidence>
<dbReference type="SUPFAM" id="SSF46689">
    <property type="entry name" value="Homeodomain-like"/>
    <property type="match status" value="1"/>
</dbReference>
<reference evidence="6 7" key="1">
    <citation type="submission" date="2022-03" db="EMBL/GenBank/DDBJ databases">
        <title>Pseudonocardia alaer sp. nov., a novel actinomycete isolated from reed forest soil.</title>
        <authorList>
            <person name="Wang L."/>
        </authorList>
    </citation>
    <scope>NUCLEOTIDE SEQUENCE [LARGE SCALE GENOMIC DNA]</scope>
    <source>
        <strain evidence="6 7">Y-16303</strain>
    </source>
</reference>
<dbReference type="Gene3D" id="1.10.357.10">
    <property type="entry name" value="Tetracycline Repressor, domain 2"/>
    <property type="match status" value="1"/>
</dbReference>
<comment type="caution">
    <text evidence="6">The sequence shown here is derived from an EMBL/GenBank/DDBJ whole genome shotgun (WGS) entry which is preliminary data.</text>
</comment>
<keyword evidence="7" id="KW-1185">Reference proteome</keyword>
<dbReference type="RefSeq" id="WP_241039162.1">
    <property type="nucleotide sequence ID" value="NZ_BAAAJF010000053.1"/>
</dbReference>